<comment type="caution">
    <text evidence="2">The sequence shown here is derived from an EMBL/GenBank/DDBJ whole genome shotgun (WGS) entry which is preliminary data.</text>
</comment>
<evidence type="ECO:0000256" key="1">
    <source>
        <dbReference type="SAM" id="MobiDB-lite"/>
    </source>
</evidence>
<feature type="compositionally biased region" description="Basic and acidic residues" evidence="1">
    <location>
        <begin position="49"/>
        <end position="58"/>
    </location>
</feature>
<dbReference type="Gene3D" id="2.130.10.10">
    <property type="entry name" value="YVTN repeat-like/Quinoprotein amine dehydrogenase"/>
    <property type="match status" value="1"/>
</dbReference>
<dbReference type="PANTHER" id="PTHR20916:SF26">
    <property type="entry name" value="CYSTEINE-RICH PROTEIN 2-BINDING PROTEIN"/>
    <property type="match status" value="1"/>
</dbReference>
<dbReference type="RefSeq" id="XP_028878760.1">
    <property type="nucleotide sequence ID" value="XM_029029963.1"/>
</dbReference>
<dbReference type="EMBL" id="NBCO01000042">
    <property type="protein sequence ID" value="ORC84694.1"/>
    <property type="molecule type" value="Genomic_DNA"/>
</dbReference>
<evidence type="ECO:0000313" key="3">
    <source>
        <dbReference type="Proteomes" id="UP000192257"/>
    </source>
</evidence>
<name>A0A1X0NIV1_9TRYP</name>
<dbReference type="PANTHER" id="PTHR20916">
    <property type="entry name" value="CYSTEINE AND GLYCINE-RICH PROTEIN 2 BINDING PROTEIN"/>
    <property type="match status" value="1"/>
</dbReference>
<dbReference type="SUPFAM" id="SSF50978">
    <property type="entry name" value="WD40 repeat-like"/>
    <property type="match status" value="1"/>
</dbReference>
<protein>
    <submittedName>
        <fullName evidence="2">Uncharacterized protein</fullName>
    </submittedName>
</protein>
<dbReference type="Proteomes" id="UP000192257">
    <property type="component" value="Unassembled WGS sequence"/>
</dbReference>
<gene>
    <name evidence="2" type="ORF">TM35_000421520</name>
</gene>
<feature type="compositionally biased region" description="Low complexity" evidence="1">
    <location>
        <begin position="96"/>
        <end position="106"/>
    </location>
</feature>
<evidence type="ECO:0000313" key="2">
    <source>
        <dbReference type="EMBL" id="ORC84694.1"/>
    </source>
</evidence>
<dbReference type="VEuPathDB" id="TriTrypDB:TM35_000421520"/>
<sequence length="527" mass="56485">MESYTFATIRGVLMPSAGNSKRPYVPKGSRTHISVTAATDVKGTPYIQQEEKEEKEQQQRQLGTLRRLKPRGMGNNNDDDGKDSTEDDNNMKHQNKQNNNNNNNNNNKHDDPLSVMMTGLIATDPREGTRLTRSCALMDGDVYWESTPLPSQERIGCIQLTPETHTAMLQAGTNAAVFSSPILYVADVVGNVYCTTLPAASAMISTDEAPTKRIRQESNDDNSFWKLIAASASSSSSSSSSSLLSSFPSSSSSSLSTGARGWCGLVPLPSNLLACCREFFFDLRLLDASAGTVVQEYSTTHPPTGISACAGVSHSVVIAEGPLASVYDVRCSGAVLQLEKDERKTSHSSPVTGRFTSPTHSVADVCTTSNEYEVAVAVGRSICVHDVRKWNCLSITTNVLKYEIGSIAPLASGKAVVAAGIDSEVRVIPLQKSEPSAQMAEENHNNPVNGSHKKNSTSQNNNSSNDGNNHNTQSAGEKEEGTSGMSFRNRIDSVVSCGSTWQGGWVTSLDGSCASGISVDYELFLSC</sequence>
<feature type="region of interest" description="Disordered" evidence="1">
    <location>
        <begin position="15"/>
        <end position="113"/>
    </location>
</feature>
<reference evidence="2 3" key="1">
    <citation type="submission" date="2017-03" db="EMBL/GenBank/DDBJ databases">
        <title>An alternative strategy for trypanosome survival in the mammalian bloodstream revealed through genome and transcriptome analysis of the ubiquitous bovine parasite Trypanosoma (Megatrypanum) theileri.</title>
        <authorList>
            <person name="Kelly S."/>
            <person name="Ivens A."/>
            <person name="Mott A."/>
            <person name="O'Neill E."/>
            <person name="Emms D."/>
            <person name="Macleod O."/>
            <person name="Voorheis P."/>
            <person name="Matthews J."/>
            <person name="Matthews K."/>
            <person name="Carrington M."/>
        </authorList>
    </citation>
    <scope>NUCLEOTIDE SEQUENCE [LARGE SCALE GENOMIC DNA]</scope>
    <source>
        <strain evidence="2">Edinburgh</strain>
    </source>
</reference>
<feature type="compositionally biased region" description="Low complexity" evidence="1">
    <location>
        <begin position="456"/>
        <end position="473"/>
    </location>
</feature>
<accession>A0A1X0NIV1</accession>
<feature type="region of interest" description="Disordered" evidence="1">
    <location>
        <begin position="434"/>
        <end position="484"/>
    </location>
</feature>
<dbReference type="InterPro" id="IPR015943">
    <property type="entry name" value="WD40/YVTN_repeat-like_dom_sf"/>
</dbReference>
<organism evidence="2 3">
    <name type="scientific">Trypanosoma theileri</name>
    <dbReference type="NCBI Taxonomy" id="67003"/>
    <lineage>
        <taxon>Eukaryota</taxon>
        <taxon>Discoba</taxon>
        <taxon>Euglenozoa</taxon>
        <taxon>Kinetoplastea</taxon>
        <taxon>Metakinetoplastina</taxon>
        <taxon>Trypanosomatida</taxon>
        <taxon>Trypanosomatidae</taxon>
        <taxon>Trypanosoma</taxon>
    </lineage>
</organism>
<feature type="compositionally biased region" description="Acidic residues" evidence="1">
    <location>
        <begin position="77"/>
        <end position="88"/>
    </location>
</feature>
<dbReference type="GO" id="GO:0004402">
    <property type="term" value="F:histone acetyltransferase activity"/>
    <property type="evidence" value="ECO:0007669"/>
    <property type="project" value="TreeGrafter"/>
</dbReference>
<dbReference type="GeneID" id="39989743"/>
<keyword evidence="3" id="KW-1185">Reference proteome</keyword>
<dbReference type="OrthoDB" id="249710at2759"/>
<proteinExistence type="predicted"/>
<dbReference type="InterPro" id="IPR036322">
    <property type="entry name" value="WD40_repeat_dom_sf"/>
</dbReference>
<dbReference type="AlphaFoldDB" id="A0A1X0NIV1"/>